<accession>A0A0A9HM95</accession>
<reference evidence="1" key="1">
    <citation type="submission" date="2014-09" db="EMBL/GenBank/DDBJ databases">
        <authorList>
            <person name="Magalhaes I.L.F."/>
            <person name="Oliveira U."/>
            <person name="Santos F.R."/>
            <person name="Vidigal T.H.D.A."/>
            <person name="Brescovit A.D."/>
            <person name="Santos A.J."/>
        </authorList>
    </citation>
    <scope>NUCLEOTIDE SEQUENCE</scope>
    <source>
        <tissue evidence="1">Shoot tissue taken approximately 20 cm above the soil surface</tissue>
    </source>
</reference>
<reference evidence="1" key="2">
    <citation type="journal article" date="2015" name="Data Brief">
        <title>Shoot transcriptome of the giant reed, Arundo donax.</title>
        <authorList>
            <person name="Barrero R.A."/>
            <person name="Guerrero F.D."/>
            <person name="Moolhuijzen P."/>
            <person name="Goolsby J.A."/>
            <person name="Tidwell J."/>
            <person name="Bellgard S.E."/>
            <person name="Bellgard M.I."/>
        </authorList>
    </citation>
    <scope>NUCLEOTIDE SEQUENCE</scope>
    <source>
        <tissue evidence="1">Shoot tissue taken approximately 20 cm above the soil surface</tissue>
    </source>
</reference>
<organism evidence="1">
    <name type="scientific">Arundo donax</name>
    <name type="common">Giant reed</name>
    <name type="synonym">Donax arundinaceus</name>
    <dbReference type="NCBI Taxonomy" id="35708"/>
    <lineage>
        <taxon>Eukaryota</taxon>
        <taxon>Viridiplantae</taxon>
        <taxon>Streptophyta</taxon>
        <taxon>Embryophyta</taxon>
        <taxon>Tracheophyta</taxon>
        <taxon>Spermatophyta</taxon>
        <taxon>Magnoliopsida</taxon>
        <taxon>Liliopsida</taxon>
        <taxon>Poales</taxon>
        <taxon>Poaceae</taxon>
        <taxon>PACMAD clade</taxon>
        <taxon>Arundinoideae</taxon>
        <taxon>Arundineae</taxon>
        <taxon>Arundo</taxon>
    </lineage>
</organism>
<sequence>MNLCFSECQHCYSSEKRWPQPPGTAHPWHTHLQGHCRSVLLASYQFQSSC</sequence>
<evidence type="ECO:0000313" key="1">
    <source>
        <dbReference type="EMBL" id="JAE34008.1"/>
    </source>
</evidence>
<proteinExistence type="predicted"/>
<dbReference type="AlphaFoldDB" id="A0A0A9HM95"/>
<dbReference type="EMBL" id="GBRH01163888">
    <property type="protein sequence ID" value="JAE34008.1"/>
    <property type="molecule type" value="Transcribed_RNA"/>
</dbReference>
<protein>
    <submittedName>
        <fullName evidence="1">Uncharacterized protein</fullName>
    </submittedName>
</protein>
<name>A0A0A9HM95_ARUDO</name>